<name>A0A172WGB3_9EURY</name>
<dbReference type="STRING" id="1712654.A7C91_03705"/>
<dbReference type="GeneID" id="28495269"/>
<keyword evidence="1" id="KW-1133">Transmembrane helix</keyword>
<proteinExistence type="predicted"/>
<dbReference type="OrthoDB" id="100157at2157"/>
<evidence type="ECO:0000313" key="2">
    <source>
        <dbReference type="EMBL" id="ANF22376.1"/>
    </source>
</evidence>
<keyword evidence="1" id="KW-0472">Membrane</keyword>
<gene>
    <name evidence="2" type="ORF">A7C91_03705</name>
</gene>
<accession>A0A172WGB3</accession>
<protein>
    <submittedName>
        <fullName evidence="2">Uncharacterized protein</fullName>
    </submittedName>
</protein>
<feature type="transmembrane region" description="Helical" evidence="1">
    <location>
        <begin position="31"/>
        <end position="50"/>
    </location>
</feature>
<reference evidence="3" key="1">
    <citation type="journal article" date="2016" name="Syst. Appl. Microbiol.">
        <title>Thermococcus piezophilus sp. nov., a novel hyperthermophilic and piezophilic archaeon with a broad pressure range for growth, isolated from a deepest hydrothermal vent at the Mid-Cayman Rise.</title>
        <authorList>
            <person name="Dalmasso C."/>
            <person name="Oger P."/>
            <person name="Selva G."/>
            <person name="Courtine D."/>
            <person name="L'Haridon S."/>
            <person name="Garlaschelli A."/>
            <person name="Roussel E."/>
            <person name="Miyazaki J."/>
            <person name="Reveillaud J."/>
            <person name="Jebbar M."/>
            <person name="Takai K."/>
            <person name="Maignien L."/>
            <person name="Alain K."/>
        </authorList>
    </citation>
    <scope>NUCLEOTIDE SEQUENCE [LARGE SCALE GENOMIC DNA]</scope>
    <source>
        <strain evidence="3">CDGS</strain>
    </source>
</reference>
<dbReference type="EMBL" id="CP015520">
    <property type="protein sequence ID" value="ANF22376.1"/>
    <property type="molecule type" value="Genomic_DNA"/>
</dbReference>
<evidence type="ECO:0000256" key="1">
    <source>
        <dbReference type="SAM" id="Phobius"/>
    </source>
</evidence>
<sequence>MRLNKYLLLLAAVPALVAVTAGSYMVRWLSVLFLGVLLALFLFGVELQVVRPEFKRAKKVERKTDVERTVALIEKARSGKVARTLIEEKIIEIYATLSEEYNQTYLNLNSDPNEALRVLRSEGDFLDNLEKALTIVEADLNEGRRGKPEG</sequence>
<dbReference type="RefSeq" id="WP_068665011.1">
    <property type="nucleotide sequence ID" value="NZ_CP015520.1"/>
</dbReference>
<keyword evidence="3" id="KW-1185">Reference proteome</keyword>
<dbReference type="AlphaFoldDB" id="A0A172WGB3"/>
<keyword evidence="1" id="KW-0812">Transmembrane</keyword>
<dbReference type="Proteomes" id="UP000076969">
    <property type="component" value="Chromosome"/>
</dbReference>
<organism evidence="2 3">
    <name type="scientific">Thermococcus piezophilus</name>
    <dbReference type="NCBI Taxonomy" id="1712654"/>
    <lineage>
        <taxon>Archaea</taxon>
        <taxon>Methanobacteriati</taxon>
        <taxon>Methanobacteriota</taxon>
        <taxon>Thermococci</taxon>
        <taxon>Thermococcales</taxon>
        <taxon>Thermococcaceae</taxon>
        <taxon>Thermococcus</taxon>
    </lineage>
</organism>
<dbReference type="KEGG" id="tpie:A7C91_03705"/>
<evidence type="ECO:0000313" key="3">
    <source>
        <dbReference type="Proteomes" id="UP000076969"/>
    </source>
</evidence>